<evidence type="ECO:0000313" key="2">
    <source>
        <dbReference type="Proteomes" id="UP000441754"/>
    </source>
</evidence>
<organism evidence="1 2">
    <name type="scientific">Larkinella terrae</name>
    <dbReference type="NCBI Taxonomy" id="2025311"/>
    <lineage>
        <taxon>Bacteria</taxon>
        <taxon>Pseudomonadati</taxon>
        <taxon>Bacteroidota</taxon>
        <taxon>Cytophagia</taxon>
        <taxon>Cytophagales</taxon>
        <taxon>Spirosomataceae</taxon>
        <taxon>Larkinella</taxon>
    </lineage>
</organism>
<protein>
    <recommendedName>
        <fullName evidence="3">GAF domain-containing protein</fullName>
    </recommendedName>
</protein>
<sequence length="781" mass="90948">MITELPHTTERGVSFKLSFRPFINYLNSQQKICQSTDRLGDMYTYMTDQFTPTFGIEPLEELYDKDRLAMLFQMATVTVFPLAHASREISYAFGLPFPMTLFHQSDEFGRLQNEHPSLLSDIRTQIEEEDQQRFWYRLILEKHYGVQSFNGKTASFRFQQTINGLTRYFRFKINTTFIERSPGDPFGTEPQLPDLKSAWIDFAKGGRLPNKSTGRLTLSDFHFEGFAFFVVEDITEAETVHQLQAVFSRLHSDTEPEIYRRFETALRNLVGQPDLQLSIVPFQQVNGYFVHQEEMSARSVFLRYSGKVVDGYKNPNAQKTVQELIKNPVPRLFPNLKGLPETGQKMLYQNGFRSFLWYPIVNGTEALGILEMASPQPDAFEEGLLPKIEQVIPLVQELLRYQLRQFNQNLEQLIKQKFTSLQPSVEWKFNEVAWEYMRLGKKESFNSPATQVRFPQVYPVYGAIDIRNSSNERYKAVRQDFSNQLAAIQKLLKQKDLPNELAIPEQLIATASGWQSKLTEELGPEDELNISDFLALEVNPYFEHLRLHYPDMETAIQHYFGQTNPTNGQFNRSLQVYERSVEWLNTAVNTFIEDEEKQLQAVYPHYFERYRTDGMEYTIYIGQSIAPQKPFGPDYLRQLFQWQLNAMVEMARLTHLLLPRLPLPLQTTQLILAHSQPVDISFRQDEHRFDVEGSYSIRYEVLKKRIDKALIAGTQERLTQPDTIALVYTNTREIADYLPFITQLQEQKKLASEIEYLDLEPLQGVARLKALRLKLLYSEPC</sequence>
<dbReference type="Proteomes" id="UP000441754">
    <property type="component" value="Unassembled WGS sequence"/>
</dbReference>
<dbReference type="InterPro" id="IPR029016">
    <property type="entry name" value="GAF-like_dom_sf"/>
</dbReference>
<dbReference type="RefSeq" id="WP_154176552.1">
    <property type="nucleotide sequence ID" value="NZ_WJXZ01000011.1"/>
</dbReference>
<proteinExistence type="predicted"/>
<dbReference type="EMBL" id="WJXZ01000011">
    <property type="protein sequence ID" value="MRS63175.1"/>
    <property type="molecule type" value="Genomic_DNA"/>
</dbReference>
<name>A0A7K0EN01_9BACT</name>
<gene>
    <name evidence="1" type="ORF">GJJ30_17880</name>
</gene>
<evidence type="ECO:0008006" key="3">
    <source>
        <dbReference type="Google" id="ProtNLM"/>
    </source>
</evidence>
<dbReference type="AlphaFoldDB" id="A0A7K0EN01"/>
<keyword evidence="2" id="KW-1185">Reference proteome</keyword>
<accession>A0A7K0EN01</accession>
<dbReference type="OrthoDB" id="627374at2"/>
<evidence type="ECO:0000313" key="1">
    <source>
        <dbReference type="EMBL" id="MRS63175.1"/>
    </source>
</evidence>
<comment type="caution">
    <text evidence="1">The sequence shown here is derived from an EMBL/GenBank/DDBJ whole genome shotgun (WGS) entry which is preliminary data.</text>
</comment>
<dbReference type="Gene3D" id="3.30.450.40">
    <property type="match status" value="1"/>
</dbReference>
<reference evidence="1 2" key="1">
    <citation type="journal article" date="2018" name="Antonie Van Leeuwenhoek">
        <title>Larkinella terrae sp. nov., isolated from soil on Jeju Island, South Korea.</title>
        <authorList>
            <person name="Ten L.N."/>
            <person name="Jeon J."/>
            <person name="Park S.J."/>
            <person name="Park S."/>
            <person name="Lee S.Y."/>
            <person name="Kim M.K."/>
            <person name="Jung H.Y."/>
        </authorList>
    </citation>
    <scope>NUCLEOTIDE SEQUENCE [LARGE SCALE GENOMIC DNA]</scope>
    <source>
        <strain evidence="1 2">KCTC 52001</strain>
    </source>
</reference>